<protein>
    <recommendedName>
        <fullName evidence="1">Amidohydrolase 3 domain-containing protein</fullName>
    </recommendedName>
</protein>
<dbReference type="PANTHER" id="PTHR11647:SF1">
    <property type="entry name" value="COLLAPSIN RESPONSE MEDIATOR PROTEIN"/>
    <property type="match status" value="1"/>
</dbReference>
<dbReference type="RefSeq" id="WP_229733639.1">
    <property type="nucleotide sequence ID" value="NZ_BMEV01000042.1"/>
</dbReference>
<evidence type="ECO:0000313" key="2">
    <source>
        <dbReference type="EMBL" id="GFZ80698.1"/>
    </source>
</evidence>
<dbReference type="EMBL" id="BMEV01000042">
    <property type="protein sequence ID" value="GFZ80698.1"/>
    <property type="molecule type" value="Genomic_DNA"/>
</dbReference>
<evidence type="ECO:0000313" key="3">
    <source>
        <dbReference type="Proteomes" id="UP000602050"/>
    </source>
</evidence>
<dbReference type="Pfam" id="PF07969">
    <property type="entry name" value="Amidohydro_3"/>
    <property type="match status" value="1"/>
</dbReference>
<dbReference type="GO" id="GO:0005829">
    <property type="term" value="C:cytosol"/>
    <property type="evidence" value="ECO:0007669"/>
    <property type="project" value="TreeGrafter"/>
</dbReference>
<dbReference type="SUPFAM" id="SSF51338">
    <property type="entry name" value="Composite domain of metallo-dependent hydrolases"/>
    <property type="match status" value="1"/>
</dbReference>
<dbReference type="GO" id="GO:0016812">
    <property type="term" value="F:hydrolase activity, acting on carbon-nitrogen (but not peptide) bonds, in cyclic amides"/>
    <property type="evidence" value="ECO:0007669"/>
    <property type="project" value="TreeGrafter"/>
</dbReference>
<proteinExistence type="predicted"/>
<dbReference type="PANTHER" id="PTHR11647">
    <property type="entry name" value="HYDRANTOINASE/DIHYDROPYRIMIDINASE FAMILY MEMBER"/>
    <property type="match status" value="1"/>
</dbReference>
<dbReference type="Proteomes" id="UP000602050">
    <property type="component" value="Unassembled WGS sequence"/>
</dbReference>
<reference evidence="2" key="1">
    <citation type="journal article" date="2014" name="Int. J. Syst. Evol. Microbiol.">
        <title>Complete genome sequence of Corynebacterium casei LMG S-19264T (=DSM 44701T), isolated from a smear-ripened cheese.</title>
        <authorList>
            <consortium name="US DOE Joint Genome Institute (JGI-PGF)"/>
            <person name="Walter F."/>
            <person name="Albersmeier A."/>
            <person name="Kalinowski J."/>
            <person name="Ruckert C."/>
        </authorList>
    </citation>
    <scope>NUCLEOTIDE SEQUENCE</scope>
    <source>
        <strain evidence="2">CGMCC 1.12360</strain>
    </source>
</reference>
<organism evidence="2 3">
    <name type="scientific">Compostibacillus humi</name>
    <dbReference type="NCBI Taxonomy" id="1245525"/>
    <lineage>
        <taxon>Bacteria</taxon>
        <taxon>Bacillati</taxon>
        <taxon>Bacillota</taxon>
        <taxon>Bacilli</taxon>
        <taxon>Bacillales</taxon>
        <taxon>Bacillaceae</taxon>
        <taxon>Compostibacillus</taxon>
    </lineage>
</organism>
<dbReference type="InterPro" id="IPR013108">
    <property type="entry name" value="Amidohydro_3"/>
</dbReference>
<name>A0A8J2XIK9_9BACI</name>
<gene>
    <name evidence="2" type="ORF">GCM10010978_22180</name>
</gene>
<comment type="caution">
    <text evidence="2">The sequence shown here is derived from an EMBL/GenBank/DDBJ whole genome shotgun (WGS) entry which is preliminary data.</text>
</comment>
<reference evidence="2" key="2">
    <citation type="submission" date="2020-09" db="EMBL/GenBank/DDBJ databases">
        <authorList>
            <person name="Sun Q."/>
            <person name="Zhou Y."/>
        </authorList>
    </citation>
    <scope>NUCLEOTIDE SEQUENCE</scope>
    <source>
        <strain evidence="2">CGMCC 1.12360</strain>
    </source>
</reference>
<feature type="domain" description="Amidohydrolase 3" evidence="1">
    <location>
        <begin position="16"/>
        <end position="63"/>
    </location>
</feature>
<dbReference type="Gene3D" id="3.20.20.140">
    <property type="entry name" value="Metal-dependent hydrolases"/>
    <property type="match status" value="1"/>
</dbReference>
<accession>A0A8J2XIK9</accession>
<dbReference type="AlphaFoldDB" id="A0A8J2XIK9"/>
<keyword evidence="3" id="KW-1185">Reference proteome</keyword>
<dbReference type="InterPro" id="IPR011059">
    <property type="entry name" value="Metal-dep_hydrolase_composite"/>
</dbReference>
<sequence>MQDRLAILWTYGVFRGKISRQRLVDLFATTPAKINGLDHRKGHIGVGYDADIVLYDPKPTSIISNKNSLHGVDFNIYEGMVQEGKVDKVFLRGKLMVDNGEFIGKMGDGEFIPAYAFGLCYQDRKEEQGWGFNGLQE</sequence>
<evidence type="ECO:0000259" key="1">
    <source>
        <dbReference type="Pfam" id="PF07969"/>
    </source>
</evidence>
<dbReference type="InterPro" id="IPR050378">
    <property type="entry name" value="Metallo-dep_Hydrolases_sf"/>
</dbReference>